<dbReference type="Pfam" id="PF01757">
    <property type="entry name" value="Acyl_transf_3"/>
    <property type="match status" value="1"/>
</dbReference>
<proteinExistence type="predicted"/>
<feature type="transmembrane region" description="Helical" evidence="1">
    <location>
        <begin position="37"/>
        <end position="56"/>
    </location>
</feature>
<keyword evidence="1" id="KW-0472">Membrane</keyword>
<evidence type="ECO:0000256" key="1">
    <source>
        <dbReference type="SAM" id="Phobius"/>
    </source>
</evidence>
<dbReference type="GO" id="GO:0016747">
    <property type="term" value="F:acyltransferase activity, transferring groups other than amino-acyl groups"/>
    <property type="evidence" value="ECO:0007669"/>
    <property type="project" value="InterPro"/>
</dbReference>
<dbReference type="RefSeq" id="WP_195341793.1">
    <property type="nucleotide sequence ID" value="NZ_JADMVI010000044.1"/>
</dbReference>
<accession>A0A9Q4JLJ9</accession>
<feature type="domain" description="Acyltransferase 3" evidence="2">
    <location>
        <begin position="8"/>
        <end position="55"/>
    </location>
</feature>
<keyword evidence="1" id="KW-1133">Transmembrane helix</keyword>
<evidence type="ECO:0000259" key="2">
    <source>
        <dbReference type="Pfam" id="PF01757"/>
    </source>
</evidence>
<organism evidence="3 4">
    <name type="scientific">Bacteroides fragilis</name>
    <dbReference type="NCBI Taxonomy" id="817"/>
    <lineage>
        <taxon>Bacteria</taxon>
        <taxon>Pseudomonadati</taxon>
        <taxon>Bacteroidota</taxon>
        <taxon>Bacteroidia</taxon>
        <taxon>Bacteroidales</taxon>
        <taxon>Bacteroidaceae</taxon>
        <taxon>Bacteroides</taxon>
    </lineage>
</organism>
<evidence type="ECO:0000313" key="4">
    <source>
        <dbReference type="Proteomes" id="UP001079672"/>
    </source>
</evidence>
<comment type="caution">
    <text evidence="3">The sequence shown here is derived from an EMBL/GenBank/DDBJ whole genome shotgun (WGS) entry which is preliminary data.</text>
</comment>
<keyword evidence="1" id="KW-0812">Transmembrane</keyword>
<reference evidence="3" key="1">
    <citation type="submission" date="2022-12" db="EMBL/GenBank/DDBJ databases">
        <title>Development of a Multilocus Sequence Typing Scheme for Bacteroides fragilis Based on Whole Genome Sequencing Data and Clinical Application.</title>
        <authorList>
            <person name="Nielsen F.D."/>
            <person name="Justesen U.S."/>
        </authorList>
    </citation>
    <scope>NUCLEOTIDE SEQUENCE</scope>
    <source>
        <strain evidence="3">BF_AM_ODE_DK_2015_4</strain>
    </source>
</reference>
<dbReference type="EMBL" id="JAPTZU010000019">
    <property type="protein sequence ID" value="MCZ2690029.1"/>
    <property type="molecule type" value="Genomic_DNA"/>
</dbReference>
<dbReference type="Proteomes" id="UP001079672">
    <property type="component" value="Unassembled WGS sequence"/>
</dbReference>
<dbReference type="InterPro" id="IPR002656">
    <property type="entry name" value="Acyl_transf_3_dom"/>
</dbReference>
<protein>
    <recommendedName>
        <fullName evidence="2">Acyltransferase 3 domain-containing protein</fullName>
    </recommendedName>
</protein>
<evidence type="ECO:0000313" key="3">
    <source>
        <dbReference type="EMBL" id="MCZ2690029.1"/>
    </source>
</evidence>
<gene>
    <name evidence="3" type="ORF">O1433_21265</name>
</gene>
<sequence>MQEKKELNWVNVAKAISIITVLFVHTENYYGLEFGEINQFLCGFYVNAFFLISGYCKNILSSGVPLGVIFNIWPYINWGVYSKLGYCEISAMDA</sequence>
<feature type="transmembrane region" description="Helical" evidence="1">
    <location>
        <begin position="7"/>
        <end position="25"/>
    </location>
</feature>
<name>A0A9Q4JLJ9_BACFG</name>
<dbReference type="AlphaFoldDB" id="A0A9Q4JLJ9"/>